<dbReference type="InterPro" id="IPR015500">
    <property type="entry name" value="Peptidase_S8_subtilisin-rel"/>
</dbReference>
<evidence type="ECO:0000256" key="1">
    <source>
        <dbReference type="ARBA" id="ARBA00011073"/>
    </source>
</evidence>
<evidence type="ECO:0000256" key="4">
    <source>
        <dbReference type="ARBA" id="ARBA00022825"/>
    </source>
</evidence>
<dbReference type="Proteomes" id="UP001501747">
    <property type="component" value="Unassembled WGS sequence"/>
</dbReference>
<keyword evidence="2 5" id="KW-0645">Protease</keyword>
<evidence type="ECO:0000256" key="2">
    <source>
        <dbReference type="ARBA" id="ARBA00022670"/>
    </source>
</evidence>
<keyword evidence="4 5" id="KW-0720">Serine protease</keyword>
<evidence type="ECO:0000313" key="10">
    <source>
        <dbReference type="Proteomes" id="UP001501747"/>
    </source>
</evidence>
<dbReference type="Gene3D" id="3.40.50.200">
    <property type="entry name" value="Peptidase S8/S53 domain"/>
    <property type="match status" value="1"/>
</dbReference>
<evidence type="ECO:0000256" key="6">
    <source>
        <dbReference type="SAM" id="MobiDB-lite"/>
    </source>
</evidence>
<feature type="chain" id="PRO_5045354916" evidence="7">
    <location>
        <begin position="27"/>
        <end position="1217"/>
    </location>
</feature>
<gene>
    <name evidence="9" type="ORF">GCM10022247_44740</name>
</gene>
<comment type="caution">
    <text evidence="9">The sequence shown here is derived from an EMBL/GenBank/DDBJ whole genome shotgun (WGS) entry which is preliminary data.</text>
</comment>
<dbReference type="SUPFAM" id="SSF52025">
    <property type="entry name" value="PA domain"/>
    <property type="match status" value="1"/>
</dbReference>
<dbReference type="Pfam" id="PF00082">
    <property type="entry name" value="Peptidase_S8"/>
    <property type="match status" value="1"/>
</dbReference>
<proteinExistence type="inferred from homology"/>
<dbReference type="InterPro" id="IPR036852">
    <property type="entry name" value="Peptidase_S8/S53_dom_sf"/>
</dbReference>
<evidence type="ECO:0000256" key="5">
    <source>
        <dbReference type="PROSITE-ProRule" id="PRU01240"/>
    </source>
</evidence>
<dbReference type="Gene3D" id="3.40.630.10">
    <property type="entry name" value="Zn peptidases"/>
    <property type="match status" value="1"/>
</dbReference>
<keyword evidence="3 5" id="KW-0378">Hydrolase</keyword>
<sequence length="1217" mass="127057">MHRRTLPSALVAAALIAGSAGVPASAAPAPTPAGTSRTVTLITGDRVHLDAAGVPVHTEAAPKRAGTKFLNSTRNGHHYVIPEDAKAPLESGRLDRRLFNISLLVKYGYEDSKVSEIPLLLSQGAARSAPTAPQGSRRAGGVPALGITSVSAPKASATATWESLRGPSGARSINGADRVWLNGKMSYSTDTSVPLTGAPEAWKAGHTAKDVTVAVLDSGIDTKHPDLVGVVAKDFSGSRDGVQDVNGHGTHVTGTVAGTGAASGGKYAGMTKGAKVLMGKVGDFEIDEEAVLGAMAWASVENKAKVVNMSFGGDPEEQSPVMAAIDRLTEEQGTLFVVAAGNTGPDGQIGSPGTAESSLAVASATKQKELSSFSSKGPRYSDHAVKPDITGPGSEIVAARAAGTRGTSGLPEHYAVHSGTSMAAPHLTGAAAILAGQHPDWTPGRIKATLMGTASPLKGASVYGQGTGLVDLARATAQRVTAEQGSLSLGYFTWPHNGQQPSTKDVTYRNDGDKPVTAKLDMSIVDKEGRPADGNQFRLSANEITIPAKGTAKISVTVDPARRAGLYGGWLTATAGSDVIRTAIGAHVEEPVHTLSVKATGRDGKPAKPSVTVVDLAKARQRVEPIELDANGTGTLRLPAGDYMVVSELYEHGPRGEYNSDPIALVSQVAPKVTLDSDRTLDIDARTAKPMNVRLDDPGMKVIRQSLSVLHGKDGSASQRAGTYVDSDVPVLIGSLGGKAEGFRHVNHITAVRPEVTSEIVAPQRFPLTMSREQQSPALVGEHRMDVVDGKRGRTEDLKGLDVKGKLVLLTPDPKADDTTKAVIAVADAGAKAALIVQPAKEVSANPPITVFAAAEHRIAKLAELLKAGPVAVRVVGAKDSPVSYDVALTSSGTMPDGGEHVIRKEDLVKVDTSYHRDGHSFGARPQVRPGLDGQKETLVPISHPFRAPAPLVELGTTRTEYVSPGWWRHEVGIARTPTTSFSGNNRLEPFSTTRFAKGAPQRLELNSGPFGPAFDPRSFARMGNEIALSPDLFGARGRGGWSNVFSPLGEATLSKDGEVIARSAGGGIHALVPAERGRYEARFTATREAKPGALGTSADVTWGFTSGFSGQDIAPISAVVLDPRLPVDADNAVPAATAQPIEITGSSKWITGVRLSVSYDEGATWVDVPMRQNGERWQGTLPAGGKAGGYGSLRVQAEDKDGNTVKQTVLRTHSLR</sequence>
<dbReference type="PANTHER" id="PTHR43806:SF11">
    <property type="entry name" value="CEREVISIN-RELATED"/>
    <property type="match status" value="1"/>
</dbReference>
<evidence type="ECO:0000313" key="9">
    <source>
        <dbReference type="EMBL" id="GAA4016636.1"/>
    </source>
</evidence>
<dbReference type="PRINTS" id="PR00723">
    <property type="entry name" value="SUBTILISIN"/>
</dbReference>
<keyword evidence="7" id="KW-0732">Signal</keyword>
<accession>A0ABP7SU50</accession>
<dbReference type="InterPro" id="IPR050131">
    <property type="entry name" value="Peptidase_S8_subtilisin-like"/>
</dbReference>
<dbReference type="InterPro" id="IPR046450">
    <property type="entry name" value="PA_dom_sf"/>
</dbReference>
<evidence type="ECO:0000259" key="8">
    <source>
        <dbReference type="Pfam" id="PF00082"/>
    </source>
</evidence>
<dbReference type="InterPro" id="IPR000209">
    <property type="entry name" value="Peptidase_S8/S53_dom"/>
</dbReference>
<dbReference type="PANTHER" id="PTHR43806">
    <property type="entry name" value="PEPTIDASE S8"/>
    <property type="match status" value="1"/>
</dbReference>
<dbReference type="InterPro" id="IPR023827">
    <property type="entry name" value="Peptidase_S8_Asp-AS"/>
</dbReference>
<organism evidence="9 10">
    <name type="scientific">Allokutzneria multivorans</name>
    <dbReference type="NCBI Taxonomy" id="1142134"/>
    <lineage>
        <taxon>Bacteria</taxon>
        <taxon>Bacillati</taxon>
        <taxon>Actinomycetota</taxon>
        <taxon>Actinomycetes</taxon>
        <taxon>Pseudonocardiales</taxon>
        <taxon>Pseudonocardiaceae</taxon>
        <taxon>Allokutzneria</taxon>
    </lineage>
</organism>
<feature type="active site" description="Charge relay system" evidence="5">
    <location>
        <position position="421"/>
    </location>
</feature>
<evidence type="ECO:0000256" key="7">
    <source>
        <dbReference type="SAM" id="SignalP"/>
    </source>
</evidence>
<protein>
    <submittedName>
        <fullName evidence="9">S8 family serine peptidase</fullName>
    </submittedName>
</protein>
<feature type="active site" description="Charge relay system" evidence="5">
    <location>
        <position position="217"/>
    </location>
</feature>
<dbReference type="InterPro" id="IPR022398">
    <property type="entry name" value="Peptidase_S8_His-AS"/>
</dbReference>
<dbReference type="PROSITE" id="PS51892">
    <property type="entry name" value="SUBTILASE"/>
    <property type="match status" value="1"/>
</dbReference>
<feature type="domain" description="Peptidase S8/S53" evidence="8">
    <location>
        <begin position="209"/>
        <end position="460"/>
    </location>
</feature>
<keyword evidence="10" id="KW-1185">Reference proteome</keyword>
<name>A0ABP7SU50_9PSEU</name>
<dbReference type="RefSeq" id="WP_344877849.1">
    <property type="nucleotide sequence ID" value="NZ_BAABAL010000017.1"/>
</dbReference>
<evidence type="ECO:0000256" key="3">
    <source>
        <dbReference type="ARBA" id="ARBA00022801"/>
    </source>
</evidence>
<dbReference type="Gene3D" id="3.50.30.30">
    <property type="match status" value="1"/>
</dbReference>
<feature type="region of interest" description="Disordered" evidence="6">
    <location>
        <begin position="1180"/>
        <end position="1203"/>
    </location>
</feature>
<feature type="active site" description="Charge relay system" evidence="5">
    <location>
        <position position="248"/>
    </location>
</feature>
<dbReference type="PROSITE" id="PS00137">
    <property type="entry name" value="SUBTILASE_HIS"/>
    <property type="match status" value="1"/>
</dbReference>
<feature type="signal peptide" evidence="7">
    <location>
        <begin position="1"/>
        <end position="26"/>
    </location>
</feature>
<feature type="region of interest" description="Disordered" evidence="6">
    <location>
        <begin position="370"/>
        <end position="391"/>
    </location>
</feature>
<dbReference type="PROSITE" id="PS00136">
    <property type="entry name" value="SUBTILASE_ASP"/>
    <property type="match status" value="1"/>
</dbReference>
<dbReference type="EMBL" id="BAABAL010000017">
    <property type="protein sequence ID" value="GAA4016636.1"/>
    <property type="molecule type" value="Genomic_DNA"/>
</dbReference>
<dbReference type="SUPFAM" id="SSF52743">
    <property type="entry name" value="Subtilisin-like"/>
    <property type="match status" value="1"/>
</dbReference>
<reference evidence="10" key="1">
    <citation type="journal article" date="2019" name="Int. J. Syst. Evol. Microbiol.">
        <title>The Global Catalogue of Microorganisms (GCM) 10K type strain sequencing project: providing services to taxonomists for standard genome sequencing and annotation.</title>
        <authorList>
            <consortium name="The Broad Institute Genomics Platform"/>
            <consortium name="The Broad Institute Genome Sequencing Center for Infectious Disease"/>
            <person name="Wu L."/>
            <person name="Ma J."/>
        </authorList>
    </citation>
    <scope>NUCLEOTIDE SEQUENCE [LARGE SCALE GENOMIC DNA]</scope>
    <source>
        <strain evidence="10">JCM 17342</strain>
    </source>
</reference>
<comment type="similarity">
    <text evidence="1 5">Belongs to the peptidase S8 family.</text>
</comment>